<gene>
    <name evidence="2" type="ORF">HPBE_LOCUS25172</name>
</gene>
<reference evidence="2 3" key="1">
    <citation type="submission" date="2018-11" db="EMBL/GenBank/DDBJ databases">
        <authorList>
            <consortium name="Pathogen Informatics"/>
        </authorList>
    </citation>
    <scope>NUCLEOTIDE SEQUENCE [LARGE SCALE GENOMIC DNA]</scope>
</reference>
<evidence type="ECO:0000313" key="2">
    <source>
        <dbReference type="EMBL" id="VDP49496.1"/>
    </source>
</evidence>
<organism evidence="3 4">
    <name type="scientific">Heligmosomoides polygyrus</name>
    <name type="common">Parasitic roundworm</name>
    <dbReference type="NCBI Taxonomy" id="6339"/>
    <lineage>
        <taxon>Eukaryota</taxon>
        <taxon>Metazoa</taxon>
        <taxon>Ecdysozoa</taxon>
        <taxon>Nematoda</taxon>
        <taxon>Chromadorea</taxon>
        <taxon>Rhabditida</taxon>
        <taxon>Rhabditina</taxon>
        <taxon>Rhabditomorpha</taxon>
        <taxon>Strongyloidea</taxon>
        <taxon>Heligmosomidae</taxon>
        <taxon>Heligmosomoides</taxon>
    </lineage>
</organism>
<feature type="region of interest" description="Disordered" evidence="1">
    <location>
        <begin position="1"/>
        <end position="98"/>
    </location>
</feature>
<dbReference type="EMBL" id="UZAH01037463">
    <property type="protein sequence ID" value="VDP49496.1"/>
    <property type="molecule type" value="Genomic_DNA"/>
</dbReference>
<name>A0A183GR53_HELPZ</name>
<sequence>MSPRQGLETDKGNGLDDKPKLAGETGPTLIRGKERKRPISRNPSPKRKALNAKDPAPQTKPLTDEEYVDWLIEQSNNYDDDTKLSSDESAPPKQTRLEENIPIALNAHRWMKGNSCSGTLPTLSLDSNTCRSEKIGETSRGVAPQIQCGFCRTWGLHY</sequence>
<accession>A0A3P8I1N1</accession>
<reference evidence="4" key="2">
    <citation type="submission" date="2019-09" db="UniProtKB">
        <authorList>
            <consortium name="WormBaseParasite"/>
        </authorList>
    </citation>
    <scope>IDENTIFICATION</scope>
</reference>
<evidence type="ECO:0000313" key="3">
    <source>
        <dbReference type="Proteomes" id="UP000050761"/>
    </source>
</evidence>
<evidence type="ECO:0000313" key="4">
    <source>
        <dbReference type="WBParaSite" id="HPBE_0002517301-mRNA-1"/>
    </source>
</evidence>
<dbReference type="Proteomes" id="UP000050761">
    <property type="component" value="Unassembled WGS sequence"/>
</dbReference>
<proteinExistence type="predicted"/>
<dbReference type="AlphaFoldDB" id="A0A183GR53"/>
<feature type="compositionally biased region" description="Basic residues" evidence="1">
    <location>
        <begin position="33"/>
        <end position="50"/>
    </location>
</feature>
<protein>
    <submittedName>
        <fullName evidence="4">GAGA-binding transcriptional activator</fullName>
    </submittedName>
</protein>
<evidence type="ECO:0000256" key="1">
    <source>
        <dbReference type="SAM" id="MobiDB-lite"/>
    </source>
</evidence>
<keyword evidence="3" id="KW-1185">Reference proteome</keyword>
<feature type="compositionally biased region" description="Basic and acidic residues" evidence="1">
    <location>
        <begin position="7"/>
        <end position="21"/>
    </location>
</feature>
<accession>A0A183GR53</accession>
<dbReference type="WBParaSite" id="HPBE_0002517301-mRNA-1">
    <property type="protein sequence ID" value="HPBE_0002517301-mRNA-1"/>
    <property type="gene ID" value="HPBE_0002517301"/>
</dbReference>